<keyword evidence="4" id="KW-1185">Reference proteome</keyword>
<keyword evidence="2" id="KW-0732">Signal</keyword>
<evidence type="ECO:0000256" key="2">
    <source>
        <dbReference type="SAM" id="SignalP"/>
    </source>
</evidence>
<protein>
    <submittedName>
        <fullName evidence="3">Extracellular solute-binding protein</fullName>
    </submittedName>
</protein>
<feature type="signal peptide" evidence="2">
    <location>
        <begin position="1"/>
        <end position="35"/>
    </location>
</feature>
<evidence type="ECO:0000256" key="1">
    <source>
        <dbReference type="SAM" id="MobiDB-lite"/>
    </source>
</evidence>
<proteinExistence type="predicted"/>
<reference evidence="3" key="1">
    <citation type="submission" date="2022-01" db="EMBL/GenBank/DDBJ databases">
        <title>Paenibacillus spongiae sp. nov., isolated from marine sponge.</title>
        <authorList>
            <person name="Li Z."/>
            <person name="Zhang M."/>
        </authorList>
    </citation>
    <scope>NUCLEOTIDE SEQUENCE</scope>
    <source>
        <strain evidence="3">PHS-Z3</strain>
    </source>
</reference>
<evidence type="ECO:0000313" key="4">
    <source>
        <dbReference type="Proteomes" id="UP001057877"/>
    </source>
</evidence>
<accession>A0ABY5SHM5</accession>
<feature type="region of interest" description="Disordered" evidence="1">
    <location>
        <begin position="34"/>
        <end position="55"/>
    </location>
</feature>
<dbReference type="SUPFAM" id="SSF53850">
    <property type="entry name" value="Periplasmic binding protein-like II"/>
    <property type="match status" value="1"/>
</dbReference>
<dbReference type="EMBL" id="CP091430">
    <property type="protein sequence ID" value="UVI31980.1"/>
    <property type="molecule type" value="Genomic_DNA"/>
</dbReference>
<dbReference type="Pfam" id="PF13416">
    <property type="entry name" value="SBP_bac_8"/>
    <property type="match status" value="1"/>
</dbReference>
<dbReference type="Gene3D" id="3.40.190.10">
    <property type="entry name" value="Periplasmic binding protein-like II"/>
    <property type="match status" value="1"/>
</dbReference>
<sequence>MNGIPNNNKKFKSIMLLLICTGVLFSSISAVKSTANPQQSGANEKREASARLQDTNKSYKKGSYDEYISVHSSSPRPDEPIMIPADSFTHSEGMNPEILKDYEGFAGNAVKTDEQGTISWDIEVPREGLFNIGITYFPIEGKSASIERGVEIDGKTPFIESANLKFSRVWGNAQSSMARDTLGNDLRPEQAEKPDWQEAMFQDGEGYYEEPFAYYFTKGKHRITLKSEREPLVIGELKLFQNNQPPAYADMKALYGERGYEAFTDKPIVVQGEEAAYKSSPTLYPIADRSTPAVEPYSASKIRINTIGGNNWRIPGQWIVWNITVPKSGLYKIGIRAKQNLLRGMYSSRKLTIDGQVPFKEMERIPFYYKSGWQMTELGDGEPYLFYLEEGTHQLKLEVVLGDLAPLIRQVETDILQLNRMYRKILMITGSTPDSFRDYQIEQKIPDMVDTFKKERDSLNEVAGRLEEITGQRSEQVAVLRTMADQLQEMADDPETVPKRLASYTANVGALGTWVLKAREQPLQIDSITIAAPTAKLPRSEGASPAKVWHELRSFMNSFFIDYNEIGSISDTVTDKTINVWVGSGRDQAQVIKSMIDTSFTPATGIGVNVKLVPLNLLLPATLANQGPDVTLQVGSDVPVNYAMRNAVEDLTRFPDYPKVAERFRDSAIVPYRYGEGVYALPETQTFNVLFYRKDILEQLNLAIPDTWEDVYDMLPVLDKNHMDFGLPQMVQLQAGQNPDPNPTMAMLLYQLGGSFYKNEGKASDIDSEIGVKAFKEWTEFYTDYGLPTAYDFANRFRTGEMPIGIADYTTYNQLTVFAPEIRGLWNFAPVPGRKQEGGDIRREVSGSGSGIVMMKQAIDKESSWEFMKWWTDEATQTRFGREMEGLMGAAARYPTANIEALEKLPWPAQDFRNLTEQFQWVRGIPQVPGGYFTGRHLDNAFWKVINGGGGGRTWGGLWVTIDDHAGPREALEDYVQYINDEIRQKRREFKLPE</sequence>
<dbReference type="RefSeq" id="WP_258388040.1">
    <property type="nucleotide sequence ID" value="NZ_CP091430.1"/>
</dbReference>
<feature type="chain" id="PRO_5045110881" evidence="2">
    <location>
        <begin position="36"/>
        <end position="994"/>
    </location>
</feature>
<dbReference type="CDD" id="cd14489">
    <property type="entry name" value="CBM_SBP_bac_1_like"/>
    <property type="match status" value="1"/>
</dbReference>
<organism evidence="3 4">
    <name type="scientific">Paenibacillus spongiae</name>
    <dbReference type="NCBI Taxonomy" id="2909671"/>
    <lineage>
        <taxon>Bacteria</taxon>
        <taxon>Bacillati</taxon>
        <taxon>Bacillota</taxon>
        <taxon>Bacilli</taxon>
        <taxon>Bacillales</taxon>
        <taxon>Paenibacillaceae</taxon>
        <taxon>Paenibacillus</taxon>
    </lineage>
</organism>
<dbReference type="Gene3D" id="2.60.120.260">
    <property type="entry name" value="Galactose-binding domain-like"/>
    <property type="match status" value="2"/>
</dbReference>
<dbReference type="Proteomes" id="UP001057877">
    <property type="component" value="Chromosome"/>
</dbReference>
<gene>
    <name evidence="3" type="ORF">L1F29_09250</name>
</gene>
<name>A0ABY5SHM5_9BACL</name>
<dbReference type="PANTHER" id="PTHR43649">
    <property type="entry name" value="ARABINOSE-BINDING PROTEIN-RELATED"/>
    <property type="match status" value="1"/>
</dbReference>
<dbReference type="PANTHER" id="PTHR43649:SF27">
    <property type="entry name" value="EXTRACELLULAR SOLUTE-BINDING PROTEIN FAMILY 1"/>
    <property type="match status" value="1"/>
</dbReference>
<evidence type="ECO:0000313" key="3">
    <source>
        <dbReference type="EMBL" id="UVI31980.1"/>
    </source>
</evidence>
<dbReference type="InterPro" id="IPR006059">
    <property type="entry name" value="SBP"/>
</dbReference>
<dbReference type="InterPro" id="IPR050490">
    <property type="entry name" value="Bact_solute-bd_prot1"/>
</dbReference>